<dbReference type="PROSITE" id="PS51419">
    <property type="entry name" value="RAB"/>
    <property type="match status" value="1"/>
</dbReference>
<dbReference type="InterPro" id="IPR027417">
    <property type="entry name" value="P-loop_NTPase"/>
</dbReference>
<dbReference type="InterPro" id="IPR020849">
    <property type="entry name" value="Small_GTPase_Ras-type"/>
</dbReference>
<keyword evidence="4" id="KW-1185">Reference proteome</keyword>
<sequence length="334" mass="39009">MQNCSTQFLSLPSEILQHILEFGTNLLSIQQRSQEIKIHIKFILNFQSLNRKISSMPEMTIYFDKFWWKVWETCIGYNPLLENEFSLLKDEIVKGELKRKVLIAIFIKFNICKQPWNKVEETKIVMIGAGGVGKSSITINCFHGHFIEFYDPTTDEPYRKLLQVDNLPVMIDVIDPAGIEDYSAMTDYYMRSGDTFINVCDVVDEKTVEQSERVVEQVIKLKCREINYFPVIFALNKVDLLNDSNREQVIEKYTNLINSIIERNQLKNTAIFTSSAKTGENTKLLFEECVRRNRYGSNDNLTLLKEIVKYDSKFIEISKKQMKKRMKQSKNCLL</sequence>
<dbReference type="InterPro" id="IPR001806">
    <property type="entry name" value="Small_GTPase"/>
</dbReference>
<dbReference type="SUPFAM" id="SSF52540">
    <property type="entry name" value="P-loop containing nucleoside triphosphate hydrolases"/>
    <property type="match status" value="1"/>
</dbReference>
<dbReference type="Gene3D" id="3.40.50.300">
    <property type="entry name" value="P-loop containing nucleotide triphosphate hydrolases"/>
    <property type="match status" value="1"/>
</dbReference>
<keyword evidence="1" id="KW-0547">Nucleotide-binding</keyword>
<name>D2VXE0_NAEGR</name>
<dbReference type="SMART" id="SM00173">
    <property type="entry name" value="RAS"/>
    <property type="match status" value="1"/>
</dbReference>
<dbReference type="GO" id="GO:0007165">
    <property type="term" value="P:signal transduction"/>
    <property type="evidence" value="ECO:0007669"/>
    <property type="project" value="InterPro"/>
</dbReference>
<protein>
    <submittedName>
        <fullName evidence="3">Ras family small GTPase</fullName>
    </submittedName>
</protein>
<dbReference type="EMBL" id="GG738907">
    <property type="protein sequence ID" value="EFC38492.1"/>
    <property type="molecule type" value="Genomic_DNA"/>
</dbReference>
<dbReference type="PRINTS" id="PR00449">
    <property type="entry name" value="RASTRNSFRMNG"/>
</dbReference>
<evidence type="ECO:0000256" key="2">
    <source>
        <dbReference type="ARBA" id="ARBA00023134"/>
    </source>
</evidence>
<dbReference type="GO" id="GO:0016020">
    <property type="term" value="C:membrane"/>
    <property type="evidence" value="ECO:0007669"/>
    <property type="project" value="InterPro"/>
</dbReference>
<evidence type="ECO:0000313" key="3">
    <source>
        <dbReference type="EMBL" id="EFC38492.1"/>
    </source>
</evidence>
<keyword evidence="2" id="KW-0342">GTP-binding</keyword>
<evidence type="ECO:0000256" key="1">
    <source>
        <dbReference type="ARBA" id="ARBA00022741"/>
    </source>
</evidence>
<dbReference type="Proteomes" id="UP000006671">
    <property type="component" value="Unassembled WGS sequence"/>
</dbReference>
<dbReference type="VEuPathDB" id="AmoebaDB:NAEGRDRAFT_81593"/>
<dbReference type="RefSeq" id="XP_002671236.1">
    <property type="nucleotide sequence ID" value="XM_002671190.1"/>
</dbReference>
<dbReference type="GO" id="GO:0003924">
    <property type="term" value="F:GTPase activity"/>
    <property type="evidence" value="ECO:0007669"/>
    <property type="project" value="InterPro"/>
</dbReference>
<dbReference type="AlphaFoldDB" id="D2VXE0"/>
<organism evidence="4">
    <name type="scientific">Naegleria gruberi</name>
    <name type="common">Amoeba</name>
    <dbReference type="NCBI Taxonomy" id="5762"/>
    <lineage>
        <taxon>Eukaryota</taxon>
        <taxon>Discoba</taxon>
        <taxon>Heterolobosea</taxon>
        <taxon>Tetramitia</taxon>
        <taxon>Eutetramitia</taxon>
        <taxon>Vahlkampfiidae</taxon>
        <taxon>Naegleria</taxon>
    </lineage>
</organism>
<dbReference type="InParanoid" id="D2VXE0"/>
<dbReference type="PROSITE" id="PS51421">
    <property type="entry name" value="RAS"/>
    <property type="match status" value="1"/>
</dbReference>
<dbReference type="GO" id="GO:0005525">
    <property type="term" value="F:GTP binding"/>
    <property type="evidence" value="ECO:0007669"/>
    <property type="project" value="UniProtKB-KW"/>
</dbReference>
<dbReference type="OMA" id="ITINCFH"/>
<reference evidence="3 4" key="1">
    <citation type="journal article" date="2010" name="Cell">
        <title>The genome of Naegleria gruberi illuminates early eukaryotic versatility.</title>
        <authorList>
            <person name="Fritz-Laylin L.K."/>
            <person name="Prochnik S.E."/>
            <person name="Ginger M.L."/>
            <person name="Dacks J.B."/>
            <person name="Carpenter M.L."/>
            <person name="Field M.C."/>
            <person name="Kuo A."/>
            <person name="Paredez A."/>
            <person name="Chapman J."/>
            <person name="Pham J."/>
            <person name="Shu S."/>
            <person name="Neupane R."/>
            <person name="Cipriano M."/>
            <person name="Mancuso J."/>
            <person name="Tu H."/>
            <person name="Salamov A."/>
            <person name="Lindquist E."/>
            <person name="Shapiro H."/>
            <person name="Lucas S."/>
            <person name="Grigoriev I.V."/>
            <person name="Cande W.Z."/>
            <person name="Fulton C."/>
            <person name="Rokhsar D.S."/>
            <person name="Dawson S.C."/>
        </authorList>
    </citation>
    <scope>NUCLEOTIDE SEQUENCE [LARGE SCALE GENOMIC DNA]</scope>
    <source>
        <strain evidence="3 4">NEG-M</strain>
    </source>
</reference>
<dbReference type="InterPro" id="IPR005225">
    <property type="entry name" value="Small_GTP-bd"/>
</dbReference>
<gene>
    <name evidence="3" type="ORF">NAEGRDRAFT_81593</name>
</gene>
<dbReference type="STRING" id="5762.D2VXE0"/>
<dbReference type="PANTHER" id="PTHR24070">
    <property type="entry name" value="RAS, DI-RAS, AND RHEB FAMILY MEMBERS OF SMALL GTPASE SUPERFAMILY"/>
    <property type="match status" value="1"/>
</dbReference>
<dbReference type="NCBIfam" id="TIGR00231">
    <property type="entry name" value="small_GTP"/>
    <property type="match status" value="1"/>
</dbReference>
<evidence type="ECO:0000313" key="4">
    <source>
        <dbReference type="Proteomes" id="UP000006671"/>
    </source>
</evidence>
<dbReference type="KEGG" id="ngr:NAEGRDRAFT_81593"/>
<dbReference type="eggNOG" id="KOG0395">
    <property type="taxonomic scope" value="Eukaryota"/>
</dbReference>
<accession>D2VXE0</accession>
<dbReference type="SMART" id="SM00174">
    <property type="entry name" value="RHO"/>
    <property type="match status" value="1"/>
</dbReference>
<dbReference type="Pfam" id="PF00071">
    <property type="entry name" value="Ras"/>
    <property type="match status" value="1"/>
</dbReference>
<proteinExistence type="predicted"/>
<dbReference type="GeneID" id="8858336"/>
<dbReference type="SMART" id="SM00175">
    <property type="entry name" value="RAB"/>
    <property type="match status" value="1"/>
</dbReference>